<gene>
    <name evidence="2" type="ORF">PVK06_036605</name>
</gene>
<evidence type="ECO:0000313" key="3">
    <source>
        <dbReference type="Proteomes" id="UP001358586"/>
    </source>
</evidence>
<evidence type="ECO:0000259" key="1">
    <source>
        <dbReference type="Pfam" id="PF14111"/>
    </source>
</evidence>
<dbReference type="InterPro" id="IPR025558">
    <property type="entry name" value="DUF4283"/>
</dbReference>
<feature type="domain" description="DUF4283" evidence="1">
    <location>
        <begin position="6"/>
        <end position="83"/>
    </location>
</feature>
<organism evidence="2 3">
    <name type="scientific">Gossypium arboreum</name>
    <name type="common">Tree cotton</name>
    <name type="synonym">Gossypium nanking</name>
    <dbReference type="NCBI Taxonomy" id="29729"/>
    <lineage>
        <taxon>Eukaryota</taxon>
        <taxon>Viridiplantae</taxon>
        <taxon>Streptophyta</taxon>
        <taxon>Embryophyta</taxon>
        <taxon>Tracheophyta</taxon>
        <taxon>Spermatophyta</taxon>
        <taxon>Magnoliopsida</taxon>
        <taxon>eudicotyledons</taxon>
        <taxon>Gunneridae</taxon>
        <taxon>Pentapetalae</taxon>
        <taxon>rosids</taxon>
        <taxon>malvids</taxon>
        <taxon>Malvales</taxon>
        <taxon>Malvaceae</taxon>
        <taxon>Malvoideae</taxon>
        <taxon>Gossypium</taxon>
    </lineage>
</organism>
<reference evidence="2 3" key="1">
    <citation type="submission" date="2023-03" db="EMBL/GenBank/DDBJ databases">
        <title>WGS of Gossypium arboreum.</title>
        <authorList>
            <person name="Yu D."/>
        </authorList>
    </citation>
    <scope>NUCLEOTIDE SEQUENCE [LARGE SCALE GENOMIC DNA]</scope>
    <source>
        <tissue evidence="2">Leaf</tissue>
    </source>
</reference>
<dbReference type="EMBL" id="JARKNE010000010">
    <property type="protein sequence ID" value="KAK5795343.1"/>
    <property type="molecule type" value="Genomic_DNA"/>
</dbReference>
<keyword evidence="3" id="KW-1185">Reference proteome</keyword>
<proteinExistence type="predicted"/>
<dbReference type="Proteomes" id="UP001358586">
    <property type="component" value="Chromosome 10"/>
</dbReference>
<protein>
    <recommendedName>
        <fullName evidence="1">DUF4283 domain-containing protein</fullName>
    </recommendedName>
</protein>
<comment type="caution">
    <text evidence="2">The sequence shown here is derived from an EMBL/GenBank/DDBJ whole genome shotgun (WGS) entry which is preliminary data.</text>
</comment>
<name>A0ABR0NK08_GOSAR</name>
<sequence>MVVYDLCLVGCFLTTSVIHFPIMRSTMANLWHPLRGLQISDLGDKRFLFRFFHKMDIDRVLNKDPWAFNNHLLVIHRLEGGEDLMKVRIAKGLEFVKIRWYLSLKAHSRRAAAMNSVWLREEGEWEIRGNTLGHFDLGRDDSWNLLRNLRHSQEFPCLVCGDFNDIMYSFEKVRVPREERRMKKSNRLRQKRFQFETRWVMEESFEEEVKSICQLTSGDMLAKLEGVRKGLVRWVSFVRNKREDFKRDLTRKLEDDEKG</sequence>
<accession>A0ABR0NK08</accession>
<dbReference type="Pfam" id="PF14111">
    <property type="entry name" value="DUF4283"/>
    <property type="match status" value="1"/>
</dbReference>
<evidence type="ECO:0000313" key="2">
    <source>
        <dbReference type="EMBL" id="KAK5795343.1"/>
    </source>
</evidence>